<evidence type="ECO:0000313" key="2">
    <source>
        <dbReference type="Proteomes" id="UP000298588"/>
    </source>
</evidence>
<organism evidence="1 2">
    <name type="scientific">Phreatobacter aquaticus</name>
    <dbReference type="NCBI Taxonomy" id="2570229"/>
    <lineage>
        <taxon>Bacteria</taxon>
        <taxon>Pseudomonadati</taxon>
        <taxon>Pseudomonadota</taxon>
        <taxon>Alphaproteobacteria</taxon>
        <taxon>Hyphomicrobiales</taxon>
        <taxon>Phreatobacteraceae</taxon>
        <taxon>Phreatobacter</taxon>
    </lineage>
</organism>
<protein>
    <submittedName>
        <fullName evidence="1">Uncharacterized protein</fullName>
    </submittedName>
</protein>
<proteinExistence type="predicted"/>
<accession>A0A4D7QR86</accession>
<dbReference type="RefSeq" id="WP_137099933.1">
    <property type="nucleotide sequence ID" value="NZ_CP039865.1"/>
</dbReference>
<sequence length="80" mass="8627">MKRLMVFVLAFAIAGLGTMGYKWHAYVTNTVSPFDEVGIAINKALPGPLNAWGCAQLKKNFGRGLPPMGCEGADGRSWRA</sequence>
<evidence type="ECO:0000313" key="1">
    <source>
        <dbReference type="EMBL" id="QCK86602.1"/>
    </source>
</evidence>
<keyword evidence="2" id="KW-1185">Reference proteome</keyword>
<gene>
    <name evidence="1" type="ORF">E8L99_12970</name>
</gene>
<dbReference type="EMBL" id="CP039865">
    <property type="protein sequence ID" value="QCK86602.1"/>
    <property type="molecule type" value="Genomic_DNA"/>
</dbReference>
<dbReference type="KEGG" id="paqt:E8L99_12970"/>
<dbReference type="AlphaFoldDB" id="A0A4D7QR86"/>
<name>A0A4D7QR86_9HYPH</name>
<reference evidence="1 2" key="1">
    <citation type="submission" date="2019-04" db="EMBL/GenBank/DDBJ databases">
        <title>Phreatobacter aquaticus sp. nov.</title>
        <authorList>
            <person name="Choi A."/>
            <person name="Baek K."/>
        </authorList>
    </citation>
    <scope>NUCLEOTIDE SEQUENCE [LARGE SCALE GENOMIC DNA]</scope>
    <source>
        <strain evidence="1 2">NMCR1094</strain>
    </source>
</reference>
<dbReference type="Proteomes" id="UP000298588">
    <property type="component" value="Chromosome"/>
</dbReference>
<dbReference type="OrthoDB" id="8478544at2"/>